<accession>A0ABR6VZ32</accession>
<dbReference type="InterPro" id="IPR056573">
    <property type="entry name" value="Lectin_L-type_dom"/>
</dbReference>
<gene>
    <name evidence="7" type="ORF">H7U12_20875</name>
</gene>
<evidence type="ECO:0000256" key="3">
    <source>
        <dbReference type="ARBA" id="ARBA00022729"/>
    </source>
</evidence>
<organism evidence="7 8">
    <name type="scientific">Rufibacter sediminis</name>
    <dbReference type="NCBI Taxonomy" id="2762756"/>
    <lineage>
        <taxon>Bacteria</taxon>
        <taxon>Pseudomonadati</taxon>
        <taxon>Bacteroidota</taxon>
        <taxon>Cytophagia</taxon>
        <taxon>Cytophagales</taxon>
        <taxon>Hymenobacteraceae</taxon>
        <taxon>Rufibacter</taxon>
    </lineage>
</organism>
<proteinExistence type="predicted"/>
<keyword evidence="3" id="KW-0732">Signal</keyword>
<dbReference type="InterPro" id="IPR015919">
    <property type="entry name" value="Cadherin-like_sf"/>
</dbReference>
<dbReference type="SUPFAM" id="SSF49899">
    <property type="entry name" value="Concanavalin A-like lectins/glucanases"/>
    <property type="match status" value="1"/>
</dbReference>
<dbReference type="SUPFAM" id="SSF103647">
    <property type="entry name" value="TSP type-3 repeat"/>
    <property type="match status" value="2"/>
</dbReference>
<keyword evidence="2" id="KW-0964">Secreted</keyword>
<dbReference type="InterPro" id="IPR013783">
    <property type="entry name" value="Ig-like_fold"/>
</dbReference>
<evidence type="ECO:0000313" key="8">
    <source>
        <dbReference type="Proteomes" id="UP000659698"/>
    </source>
</evidence>
<dbReference type="InterPro" id="IPR013320">
    <property type="entry name" value="ConA-like_dom_sf"/>
</dbReference>
<comment type="caution">
    <text evidence="7">The sequence shown here is derived from an EMBL/GenBank/DDBJ whole genome shotgun (WGS) entry which is preliminary data.</text>
</comment>
<dbReference type="Gene3D" id="4.10.1080.10">
    <property type="entry name" value="TSP type-3 repeat"/>
    <property type="match status" value="2"/>
</dbReference>
<dbReference type="PANTHER" id="PTHR12223">
    <property type="entry name" value="VESICULAR MANNOSE-BINDING LECTIN"/>
    <property type="match status" value="1"/>
</dbReference>
<evidence type="ECO:0000256" key="5">
    <source>
        <dbReference type="SAM" id="MobiDB-lite"/>
    </source>
</evidence>
<dbReference type="RefSeq" id="WP_186641819.1">
    <property type="nucleotide sequence ID" value="NZ_JACOAF010000058.1"/>
</dbReference>
<feature type="compositionally biased region" description="Acidic residues" evidence="5">
    <location>
        <begin position="1067"/>
        <end position="1077"/>
    </location>
</feature>
<reference evidence="7 8" key="1">
    <citation type="journal article" date="2019" name="Int. J. Syst. Evol. Microbiol.">
        <title>Rufibacter sediminis sp. nov., isolated from freshwater lake sediment.</title>
        <authorList>
            <person name="Qu J.H."/>
            <person name="Zhang L.J."/>
            <person name="Fu Y.H."/>
            <person name="Li H.F."/>
        </authorList>
    </citation>
    <scope>NUCLEOTIDE SEQUENCE [LARGE SCALE GENOMIC DNA]</scope>
    <source>
        <strain evidence="7 8">H-1</strain>
    </source>
</reference>
<feature type="region of interest" description="Disordered" evidence="5">
    <location>
        <begin position="1067"/>
        <end position="1119"/>
    </location>
</feature>
<dbReference type="Pfam" id="PF18962">
    <property type="entry name" value="Por_Secre_tail"/>
    <property type="match status" value="1"/>
</dbReference>
<evidence type="ECO:0000256" key="1">
    <source>
        <dbReference type="ARBA" id="ARBA00004613"/>
    </source>
</evidence>
<dbReference type="EMBL" id="JACOAF010000058">
    <property type="protein sequence ID" value="MBC3542152.1"/>
    <property type="molecule type" value="Genomic_DNA"/>
</dbReference>
<dbReference type="Gene3D" id="2.60.40.10">
    <property type="entry name" value="Immunoglobulins"/>
    <property type="match status" value="3"/>
</dbReference>
<dbReference type="SUPFAM" id="SSF49313">
    <property type="entry name" value="Cadherin-like"/>
    <property type="match status" value="1"/>
</dbReference>
<keyword evidence="4" id="KW-0106">Calcium</keyword>
<dbReference type="Pfam" id="PF18483">
    <property type="entry name" value="Lectin_L-type_dom"/>
    <property type="match status" value="1"/>
</dbReference>
<dbReference type="Pfam" id="PF05345">
    <property type="entry name" value="He_PIG"/>
    <property type="match status" value="1"/>
</dbReference>
<name>A0ABR6VZ32_9BACT</name>
<dbReference type="InterPro" id="IPR051136">
    <property type="entry name" value="Intracellular_Lectin-GPT"/>
</dbReference>
<comment type="subcellular location">
    <subcellularLocation>
        <location evidence="1">Secreted</location>
    </subcellularLocation>
</comment>
<evidence type="ECO:0000256" key="4">
    <source>
        <dbReference type="ARBA" id="ARBA00022837"/>
    </source>
</evidence>
<keyword evidence="8" id="KW-1185">Reference proteome</keyword>
<dbReference type="Proteomes" id="UP000659698">
    <property type="component" value="Unassembled WGS sequence"/>
</dbReference>
<evidence type="ECO:0000259" key="6">
    <source>
        <dbReference type="Pfam" id="PF18962"/>
    </source>
</evidence>
<evidence type="ECO:0000256" key="2">
    <source>
        <dbReference type="ARBA" id="ARBA00022525"/>
    </source>
</evidence>
<dbReference type="NCBIfam" id="TIGR04183">
    <property type="entry name" value="Por_Secre_tail"/>
    <property type="match status" value="1"/>
</dbReference>
<protein>
    <submittedName>
        <fullName evidence="7">T9SS type A sorting domain-containing protein</fullName>
    </submittedName>
</protein>
<dbReference type="PANTHER" id="PTHR12223:SF19">
    <property type="entry name" value="LEGUME LECTIN DOMAIN-CONTAINING PROTEIN"/>
    <property type="match status" value="1"/>
</dbReference>
<feature type="domain" description="Secretion system C-terminal sorting" evidence="6">
    <location>
        <begin position="1286"/>
        <end position="1353"/>
    </location>
</feature>
<evidence type="ECO:0000313" key="7">
    <source>
        <dbReference type="EMBL" id="MBC3542152.1"/>
    </source>
</evidence>
<dbReference type="CDD" id="cd01951">
    <property type="entry name" value="lectin_L-type"/>
    <property type="match status" value="1"/>
</dbReference>
<dbReference type="InterPro" id="IPR026444">
    <property type="entry name" value="Secre_tail"/>
</dbReference>
<sequence>MKNLYYLLQLGSFPGLSFVSNALHRLSALGKQGSPVRRTITRLVLLLIMVLLPLSEALSQTNFAPVASDFISSRFTASTSTRRIIDLQGSDAERSTLNFKILSLPKLGNGSTGGSLYLTNTSSSAITVNQIVTNARLYFISGNTIGVRTFTYSVIDADGNESAPATFTIPIGNNNNQAQVTPTAFSMIITPLSNTSGPTDIADLTYTGSGTVNGYRLTSIPNPTTQGSLYIGTSTTPIVLANGFYHLTTTQATQLRFDPVPSYTGLVTFTYAPRNNNTIYAPGTFYIPLVVVETEAIYSVNKPSFNKDGLANNSVLATVSDGNGAIVTASSITEMPPGMSLNSTNGTISVSNIDALSAGEYTRYINTTDIHGGTTSSTVVIKVLNDNEAVYSAPNTFSSTSIANGATLATVTDIDGAISSASISGAPLPTWMTLNAATGVITRTGTSAITAGVYTRTVNTTDVTGGKSTVQVSIVVNSSSAAYSYISQHYSIHALRNGTEVAKASYTSAITSARIAPNAPVLPNFLTLNSNGSIMVNNNPVSMGTYATTIQFNGNTSLTASVVIDINDDAYQINNEAFRLGDNNYRLTTAETNKRGEVWKTTPIDLSRSFEITFKANFGTLDADGADGIAFAFQRHGTNPLFAYGQTGEGLGVGNGAERTGGISPSLVVEFDTWQNTTVSSTVEPTYDHLAIFLNGEERSPVSNVVPMKGTVAAPLNVEDGTDHLVKLIWNKTTNLLSVYFDDNLRTSYTSDLVKNVFGNDPLVYFGFSASTGNNFNQQRISEINFTLLDIDGDGIANNTDFDSDNDGVSNEMESNSMNPFADHNSDGLSNYKDPIFAASIGSFLNAKGVVAALDTDSDGVINALDLDSDNDGIPDTVEANNGNLPSNMSDKGQYLVSYVKTADANQDGMVDAVQTQPLQNGDKDGDGLPNALDLDSDGDGIVDAIEANGGTLPNGMNQTGQFPLAYMFQRDQDGDGISDIVASSPLANDDFDQDGLANFLDLDADNDGLPDNLEAQHQNNLVVFKRADANRNGIDDAYDAALTGGLALIPINSGGLSNPDFLDLDSDGDGFGDTEEAMDKNDNGKSEDDLKRMASSFAAKSGNPNAYPATPGPSGRPTWMDKAFDNRLNLLSPKSTLHYKDTNADGMVDMFDAKTSGEESTTSEINYAFRSFAIITPLPVNLVTFKAKAHGHAVTVSWETASEKDNDYFQVERSENGKNFNAVARVKGNGTSNILNTYSYLDTEASAGTIYYRLKQVDFDGQHEYSKVIALQTEDRGQNAYLEPYPNPTEGKVTFKVQGLGTGYATIKVFQSDGKEVMKQHLQLEPGHAPALDLSGLPTGVYYIQLQTPKCKVSARVLRK</sequence>
<dbReference type="InterPro" id="IPR059100">
    <property type="entry name" value="TSP3_bac"/>
</dbReference>
<dbReference type="InterPro" id="IPR028974">
    <property type="entry name" value="TSP_type-3_rpt"/>
</dbReference>
<dbReference type="Pfam" id="PF18884">
    <property type="entry name" value="TSP3_bac"/>
    <property type="match status" value="2"/>
</dbReference>
<dbReference type="Gene3D" id="2.60.120.200">
    <property type="match status" value="1"/>
</dbReference>
<feature type="compositionally biased region" description="Basic and acidic residues" evidence="5">
    <location>
        <begin position="1078"/>
        <end position="1093"/>
    </location>
</feature>